<keyword evidence="1" id="KW-0472">Membrane</keyword>
<name>A0ABY6HP01_9ARCH</name>
<evidence type="ECO:0000313" key="3">
    <source>
        <dbReference type="Proteomes" id="UP001208689"/>
    </source>
</evidence>
<keyword evidence="1" id="KW-1133">Transmembrane helix</keyword>
<sequence length="2289" mass="253572">MKFKKTITVIVIFSIFLCNDSIISNIFSESSQGNVLHEKNMLEKKETHLDEMIANPISSAASSFRWWDESYEYRIEIEVSPNGVSQTDAPVQLYLNFTEYFNEFDLNNRVNASSLRLIEQTTSGSANSIPMQYDPAISDTSDNGELAWIIEGSFGPSISKTYFLYFCLGNTNALNDPIIRHPDTRGLNYGPLRLFHEGFERSTLSGVILDFYDGNDDGYDDYYLYSDEVHRGASSMRIEYNDWRAQDVGAPIPVIGETWLTYSTFAWEAYGTAEIVGCAVSNVRTSYTNEFLGIQNSGSQTWAYLEQGDYVDALGEWNNFNVDLSSFATDIEYLVYIFDDDSSRSLNNYVLFDDMSIWNVTVNQHKTNDVIPTLGAIESVSSNLEVQVLDIDGFPVPNAVVTINKTDSVFEQIQSTDENGYTVFTNVLINQRYNITIEYLSEGRTETFIAAFIDEVLLDEFDYSILIQSNIWSMDFHVNDFDDLPISNARVVVYNDSISQEILANSTVDSNGYTTIRCQNYSNQFDYEVFYDTTFLPATYVYNDPIFSIYNGTMTRTSTESSDLITLDLIDQSNFDAGSGNFTSGTLFIISLDASLFNSKRIGYVTADFINFDTNITEYYVYGTNYQDIEVELLHNASIQNSNITVSTNGIDVKDLRFQISDTSSAQSGKINVSYYERSTEFITANLTTISFNVSALTQEDGSNQPLSNAICMFSNASSSESIANITTPTDGQIDYTYFRYTPSSYGNYSLGIEFVGEPQSLNKTSWVFDPLAVGSWSPSLDFSMDTAETKDVLVDFLDLSSYQTKVEINSTGVNLYWGESQSFAVNFSSSDGEDPFALLDADNINYFVYDQELVLVLTSSMQRISQGIYQFTLNSSNLVGGNYYTLEAVATKAGYPVHNKTTIPLQVFNLDTSVSIIDESNQAQINKVVISKIWGEQFDVTLVYQHNSQDLSGASVLLNWDYETNALFSEQSSGEFSNYTYEIDTLKALEIGQYRLEIVVTLQNYTSQNTWIDLIILPIATDINRDDYASALEKYWNENLTLSVNFTDTINNLPVSGATVYYNLVGDPEFNAYYISESNEAGIYNITLNSTSFGTTGSYTLQVVAQKDNYQSQQMWVSINVNIIPTSISTASTQISRNFGESFVLSINYYDEHNSSSLPITNADLVSYSVSGPDGYTGSGTLTHTSSGIYNSTVFYTDDFPESGGTFYYTITATKEEFQQKVIVISVDIDIRPTDLTSLESQIDVFWNQNFTLSLTYEDLTIPASPIGITDGSVSYSVVGKSAIFGDLIHIANGNYQMELNSTVFTSAGTYTIQIEASKVNYGTRSLSILLNISKIPVNLVGNDEIDVFWGEGFTVSVTLTDSRDDSPILDSNVDFSVSGSGYSDLGILNHQSSNPGVYSFDFNSINFDHAGTYTFTITATKNQYETVQMSIVLTISIVPTDLVLNGDSVIEVIWGENFVLSVTFTDEQLASSIPINDGTVSFTISPVGVIASGFLTPQGSGIYYLSLNSETDIGGNGTYTITMTATKNQYLTQQVVLTVDVSIISTILTADELTISKQLNQNFNISVSYLDNSDSQNPIAITDGSISYVVSGPSGYSASGTISHVGGGTYNITFNTDDDFPGAGTYTFIVVASKDEYQSRQLTVIVDINLIKTNLTLIYSDEIEYFWGENFTIGAYYEDVVDPQDIQEVIGGQISYNVSSLSEITGFLNYIGSNEFRLEFNTTQFGQNGTYTIQLDAFAETYGSRQALIVLTIKIIPTSLSSNHIDDEKVAYWGDIFNISVNLMDIRNLSVPAAIIGGPVTYSAVGYGNGIFTDSGMGLYTLELNTIDFGKQGTYTFRVKFTKSQYETNQIYITVYVNGISTSISAEATSFDKTWKENFTVSVSFFDTHNDGPITDGEISYYVGQVSGFTGYLTPIGGGVYEIELNSTEFLSVGSYTMHLEATKYQYQTQNLVINVKINRIQTSINNSIFVNLDTSINVTTGYQMIFAYEDSEYVGISNAIVAYYEWEFQGITHEGQLVDIGDGKYLLDFNTATRQVGMYFFVVHLGQANYIERSASITLNIKEKPISLTLSAELADKIVEMPEGENIVIEFSLYDPVAQAPLTGAAVSMNYRGSNWTVEETDTLGTYRYVIDTASIDYNALLAAKTEIAIVSVDKANYTIEPFTITISVTPPEFTVGNVGVPKIFVFIGGAVGLLAIVIAGVTKYVQYANIPMIIKKINATKKDIEKNNEIGESNISISSKEEIVERLKDRWDILDLDLASILGVNDVKTASDSVITTGDEEVGGL</sequence>
<evidence type="ECO:0000256" key="1">
    <source>
        <dbReference type="SAM" id="Phobius"/>
    </source>
</evidence>
<protein>
    <recommendedName>
        <fullName evidence="4">Carboxypeptidase regulatory-like domain-containing protein</fullName>
    </recommendedName>
</protein>
<accession>A0ABY6HP01</accession>
<proteinExistence type="predicted"/>
<dbReference type="EMBL" id="CP104013">
    <property type="protein sequence ID" value="UYP45251.1"/>
    <property type="molecule type" value="Genomic_DNA"/>
</dbReference>
<dbReference type="Proteomes" id="UP001208689">
    <property type="component" value="Chromosome"/>
</dbReference>
<feature type="transmembrane region" description="Helical" evidence="1">
    <location>
        <begin position="2187"/>
        <end position="2209"/>
    </location>
</feature>
<keyword evidence="3" id="KW-1185">Reference proteome</keyword>
<evidence type="ECO:0008006" key="4">
    <source>
        <dbReference type="Google" id="ProtNLM"/>
    </source>
</evidence>
<gene>
    <name evidence="2" type="ORF">NEF87_001536</name>
</gene>
<organism evidence="2 3">
    <name type="scientific">Candidatus Lokiarchaeum ossiferum</name>
    <dbReference type="NCBI Taxonomy" id="2951803"/>
    <lineage>
        <taxon>Archaea</taxon>
        <taxon>Promethearchaeati</taxon>
        <taxon>Promethearchaeota</taxon>
        <taxon>Promethearchaeia</taxon>
        <taxon>Promethearchaeales</taxon>
        <taxon>Promethearchaeaceae</taxon>
        <taxon>Candidatus Lokiarchaeum</taxon>
    </lineage>
</organism>
<evidence type="ECO:0000313" key="2">
    <source>
        <dbReference type="EMBL" id="UYP45251.1"/>
    </source>
</evidence>
<reference evidence="2" key="1">
    <citation type="submission" date="2022-09" db="EMBL/GenBank/DDBJ databases">
        <title>Actin cytoskeleton and complex cell architecture in an #Asgard archaeon.</title>
        <authorList>
            <person name="Ponce Toledo R.I."/>
            <person name="Schleper C."/>
            <person name="Rodrigues Oliveira T."/>
            <person name="Wollweber F."/>
            <person name="Xu J."/>
            <person name="Rittmann S."/>
            <person name="Klingl A."/>
            <person name="Pilhofer M."/>
        </authorList>
    </citation>
    <scope>NUCLEOTIDE SEQUENCE</scope>
    <source>
        <strain evidence="2">B-35</strain>
    </source>
</reference>
<keyword evidence="1" id="KW-0812">Transmembrane</keyword>